<dbReference type="AlphaFoldDB" id="A0A6A3CRX9"/>
<dbReference type="Pfam" id="PF03108">
    <property type="entry name" value="DBD_Tnp_Mut"/>
    <property type="match status" value="1"/>
</dbReference>
<dbReference type="PANTHER" id="PTHR10835:SF0">
    <property type="entry name" value="SQUALENE MONOOXYGENASE"/>
    <property type="match status" value="1"/>
</dbReference>
<evidence type="ECO:0000259" key="13">
    <source>
        <dbReference type="Pfam" id="PF10551"/>
    </source>
</evidence>
<dbReference type="GO" id="GO:0016020">
    <property type="term" value="C:membrane"/>
    <property type="evidence" value="ECO:0007669"/>
    <property type="project" value="UniProtKB-SubCell"/>
</dbReference>
<dbReference type="EC" id="1.14.14.17" evidence="5"/>
<feature type="domain" description="Squalene epoxidase" evidence="12">
    <location>
        <begin position="68"/>
        <end position="205"/>
    </location>
</feature>
<organism evidence="14 15">
    <name type="scientific">Hibiscus syriacus</name>
    <name type="common">Rose of Sharon</name>
    <dbReference type="NCBI Taxonomy" id="106335"/>
    <lineage>
        <taxon>Eukaryota</taxon>
        <taxon>Viridiplantae</taxon>
        <taxon>Streptophyta</taxon>
        <taxon>Embryophyta</taxon>
        <taxon>Tracheophyta</taxon>
        <taxon>Spermatophyta</taxon>
        <taxon>Magnoliopsida</taxon>
        <taxon>eudicotyledons</taxon>
        <taxon>Gunneridae</taxon>
        <taxon>Pentapetalae</taxon>
        <taxon>rosids</taxon>
        <taxon>malvids</taxon>
        <taxon>Malvales</taxon>
        <taxon>Malvaceae</taxon>
        <taxon>Malvoideae</taxon>
        <taxon>Hibiscus</taxon>
    </lineage>
</organism>
<evidence type="ECO:0000256" key="10">
    <source>
        <dbReference type="ARBA" id="ARBA00048658"/>
    </source>
</evidence>
<evidence type="ECO:0000256" key="5">
    <source>
        <dbReference type="ARBA" id="ARBA00012312"/>
    </source>
</evidence>
<evidence type="ECO:0000256" key="3">
    <source>
        <dbReference type="ARBA" id="ARBA00005018"/>
    </source>
</evidence>
<keyword evidence="8" id="KW-0560">Oxidoreductase</keyword>
<keyword evidence="7" id="KW-0274">FAD</keyword>
<evidence type="ECO:0000256" key="9">
    <source>
        <dbReference type="ARBA" id="ARBA00023136"/>
    </source>
</evidence>
<feature type="domain" description="MULE transposase" evidence="13">
    <location>
        <begin position="754"/>
        <end position="852"/>
    </location>
</feature>
<evidence type="ECO:0000256" key="2">
    <source>
        <dbReference type="ARBA" id="ARBA00004370"/>
    </source>
</evidence>
<evidence type="ECO:0000256" key="1">
    <source>
        <dbReference type="ARBA" id="ARBA00001974"/>
    </source>
</evidence>
<dbReference type="InterPro" id="IPR036188">
    <property type="entry name" value="FAD/NAD-bd_sf"/>
</dbReference>
<dbReference type="Proteomes" id="UP000436088">
    <property type="component" value="Unassembled WGS sequence"/>
</dbReference>
<gene>
    <name evidence="14" type="ORF">F3Y22_tig00002840pilonHSYRG00989</name>
</gene>
<evidence type="ECO:0000259" key="11">
    <source>
        <dbReference type="Pfam" id="PF03108"/>
    </source>
</evidence>
<feature type="domain" description="Transposase MuDR plant" evidence="11">
    <location>
        <begin position="584"/>
        <end position="644"/>
    </location>
</feature>
<proteinExistence type="inferred from homology"/>
<name>A0A6A3CRX9_HIBSY</name>
<reference evidence="14" key="1">
    <citation type="submission" date="2019-09" db="EMBL/GenBank/DDBJ databases">
        <title>Draft genome information of white flower Hibiscus syriacus.</title>
        <authorList>
            <person name="Kim Y.-M."/>
        </authorList>
    </citation>
    <scope>NUCLEOTIDE SEQUENCE [LARGE SCALE GENOMIC DNA]</scope>
    <source>
        <strain evidence="14">YM2019G1</strain>
    </source>
</reference>
<evidence type="ECO:0000256" key="4">
    <source>
        <dbReference type="ARBA" id="ARBA00008802"/>
    </source>
</evidence>
<comment type="similarity">
    <text evidence="4">Belongs to the squalene monooxygenase family.</text>
</comment>
<dbReference type="InterPro" id="IPR040125">
    <property type="entry name" value="Squalene_monox"/>
</dbReference>
<dbReference type="GO" id="GO:0050660">
    <property type="term" value="F:flavin adenine dinucleotide binding"/>
    <property type="evidence" value="ECO:0007669"/>
    <property type="project" value="InterPro"/>
</dbReference>
<dbReference type="InterPro" id="IPR018289">
    <property type="entry name" value="MULE_transposase_dom"/>
</dbReference>
<dbReference type="InterPro" id="IPR013698">
    <property type="entry name" value="Squalene_epoxidase"/>
</dbReference>
<comment type="pathway">
    <text evidence="3">Terpene metabolism; lanosterol biosynthesis; lanosterol from farnesyl diphosphate: step 2/3.</text>
</comment>
<dbReference type="InterPro" id="IPR004332">
    <property type="entry name" value="Transposase_MuDR"/>
</dbReference>
<keyword evidence="6" id="KW-0285">Flavoprotein</keyword>
<dbReference type="Pfam" id="PF08491">
    <property type="entry name" value="SE"/>
    <property type="match status" value="1"/>
</dbReference>
<dbReference type="EMBL" id="VEPZ02000196">
    <property type="protein sequence ID" value="KAE8731307.1"/>
    <property type="molecule type" value="Genomic_DNA"/>
</dbReference>
<evidence type="ECO:0000256" key="6">
    <source>
        <dbReference type="ARBA" id="ARBA00022630"/>
    </source>
</evidence>
<evidence type="ECO:0000313" key="14">
    <source>
        <dbReference type="EMBL" id="KAE8731307.1"/>
    </source>
</evidence>
<sequence>MQDGLRVHVIERDLTEPDRIVGEFLQPGGYLKLMELGLENRVEEIDAQQGLPQWTFHSEDAGEISFPSQVDVPSYFVGLVLENCHLPYSNYGHVIVADPSPIVFYPISGTEVRCLVDVPGQRVPSIESGEMAIYLKTVVAPQVPPEFYDSFVAAVDKGNIRTMLNRSMPASPHPKSGALLMGDAFNMRHPLTGGGMTVALSDIPVASTINTLAGALYRVFCASPDQARKEMRQACFDYLSLGGVFSTGPISLLSGLNPRPLSLVLHFFAVAIYGVGRLLLPFPSPKRIWIGARLISGESGIIFPIIKAGARQMFFPAMVPAYYRAPPLEIWKARRLQAVVVFNLDIPAFLGLIFTCQDGSLGVFTCRLMGMLGVFKQLDCEISRRLLHATRNANVDLSASSPVVWRESLHYSLNRGREISASSSSEIRSACICILCGRSGHHICRDQGEDRKKIRAKVDGLRYRFMVCPNPVRSMNSFVAMLESANEVGGTSGAAEYDAENRWEEILEDSSEDEEIEEPLLAEDDAMFHGDEADINIDEYSTSYQPTPHMQEIDYEAMRAPKFPEMPHLTSGYMIELSDNSGELAVGKQYRGKKEATLAIKEYCIRGHVDCKTAESNQKTLYAKCVKYGPECKWLIRVSKMQRQDAWVITRIPCSVLAASIRDQFGYNVKYKPVWHAKEKARRLIYGDWDTSYNELPDLLRAIKQFIPGTIVKSQTMPAYDREDQLVQGKRIFHRLFWAFKSCIEGFPFCKRMVQIDGTWLYGQYRHILLIAVAQDGQRNIFPIAFAIVEGETTEAWDFFLNNLRKYVVREEGVSLISDRGTGLLAAIERPGSRWTPPHAYPAYCIRHIGKNYIEKFHNGRIRREIVSMGYELRQPNFDKRLEDLKAIDERVWKWASKIEREKWSQAYDCGRRYEHMTTNLAEAINSVLKGTRHLPIASVVKETYFRLAKVWSDKGKEIECLINRGKIWAPAVVEAMEANERMATSMFVHDFD</sequence>
<evidence type="ECO:0000259" key="12">
    <source>
        <dbReference type="Pfam" id="PF08491"/>
    </source>
</evidence>
<dbReference type="GO" id="GO:0004506">
    <property type="term" value="F:squalene monooxygenase activity"/>
    <property type="evidence" value="ECO:0007669"/>
    <property type="project" value="UniProtKB-EC"/>
</dbReference>
<dbReference type="PANTHER" id="PTHR10835">
    <property type="entry name" value="SQUALENE MONOOXYGENASE"/>
    <property type="match status" value="1"/>
</dbReference>
<dbReference type="Pfam" id="PF10551">
    <property type="entry name" value="MULE"/>
    <property type="match status" value="1"/>
</dbReference>
<keyword evidence="15" id="KW-1185">Reference proteome</keyword>
<accession>A0A6A3CRX9</accession>
<keyword evidence="14" id="KW-0503">Monooxygenase</keyword>
<protein>
    <recommendedName>
        <fullName evidence="5">squalene monooxygenase</fullName>
        <ecNumber evidence="5">1.14.14.17</ecNumber>
    </recommendedName>
</protein>
<comment type="catalytic activity">
    <reaction evidence="10">
        <text>squalene + reduced [NADPH--hemoprotein reductase] + O2 = (S)-2,3-epoxysqualene + oxidized [NADPH--hemoprotein reductase] + H2O + H(+)</text>
        <dbReference type="Rhea" id="RHEA:25282"/>
        <dbReference type="Rhea" id="RHEA-COMP:11964"/>
        <dbReference type="Rhea" id="RHEA-COMP:11965"/>
        <dbReference type="ChEBI" id="CHEBI:15377"/>
        <dbReference type="ChEBI" id="CHEBI:15378"/>
        <dbReference type="ChEBI" id="CHEBI:15379"/>
        <dbReference type="ChEBI" id="CHEBI:15440"/>
        <dbReference type="ChEBI" id="CHEBI:15441"/>
        <dbReference type="ChEBI" id="CHEBI:57618"/>
        <dbReference type="ChEBI" id="CHEBI:58210"/>
        <dbReference type="EC" id="1.14.14.17"/>
    </reaction>
</comment>
<dbReference type="UniPathway" id="UPA00767">
    <property type="reaction ID" value="UER00752"/>
</dbReference>
<dbReference type="GO" id="GO:0016126">
    <property type="term" value="P:sterol biosynthetic process"/>
    <property type="evidence" value="ECO:0007669"/>
    <property type="project" value="InterPro"/>
</dbReference>
<comment type="cofactor">
    <cofactor evidence="1">
        <name>FAD</name>
        <dbReference type="ChEBI" id="CHEBI:57692"/>
    </cofactor>
</comment>
<keyword evidence="9" id="KW-0472">Membrane</keyword>
<evidence type="ECO:0000256" key="8">
    <source>
        <dbReference type="ARBA" id="ARBA00023002"/>
    </source>
</evidence>
<evidence type="ECO:0000313" key="15">
    <source>
        <dbReference type="Proteomes" id="UP000436088"/>
    </source>
</evidence>
<dbReference type="SUPFAM" id="SSF51905">
    <property type="entry name" value="FAD/NAD(P)-binding domain"/>
    <property type="match status" value="1"/>
</dbReference>
<comment type="caution">
    <text evidence="14">The sequence shown here is derived from an EMBL/GenBank/DDBJ whole genome shotgun (WGS) entry which is preliminary data.</text>
</comment>
<dbReference type="GO" id="GO:0005783">
    <property type="term" value="C:endoplasmic reticulum"/>
    <property type="evidence" value="ECO:0007669"/>
    <property type="project" value="TreeGrafter"/>
</dbReference>
<comment type="subcellular location">
    <subcellularLocation>
        <location evidence="2">Membrane</location>
    </subcellularLocation>
</comment>
<evidence type="ECO:0000256" key="7">
    <source>
        <dbReference type="ARBA" id="ARBA00022827"/>
    </source>
</evidence>